<dbReference type="Proteomes" id="UP000276901">
    <property type="component" value="Unassembled WGS sequence"/>
</dbReference>
<dbReference type="Proteomes" id="UP000502287">
    <property type="component" value="Chromosome"/>
</dbReference>
<gene>
    <name evidence="3" type="ORF">A4G17_03370</name>
    <name evidence="4" type="ORF">EDC49_1970</name>
</gene>
<dbReference type="InterPro" id="IPR056723">
    <property type="entry name" value="DUF7821"/>
</dbReference>
<keyword evidence="5" id="KW-1185">Reference proteome</keyword>
<dbReference type="EMBL" id="CP015029">
    <property type="protein sequence ID" value="QIM64550.1"/>
    <property type="molecule type" value="Genomic_DNA"/>
</dbReference>
<evidence type="ECO:0000259" key="2">
    <source>
        <dbReference type="Pfam" id="PF25134"/>
    </source>
</evidence>
<dbReference type="Pfam" id="PF20335">
    <property type="entry name" value="DUF6630"/>
    <property type="match status" value="1"/>
</dbReference>
<dbReference type="Pfam" id="PF25134">
    <property type="entry name" value="DUF7821"/>
    <property type="match status" value="1"/>
</dbReference>
<feature type="domain" description="DUF6630" evidence="1">
    <location>
        <begin position="195"/>
        <end position="339"/>
    </location>
</feature>
<reference evidence="3 6" key="1">
    <citation type="submission" date="2016-03" db="EMBL/GenBank/DDBJ databases">
        <authorList>
            <person name="Hansen M.J."/>
            <person name="Bojesen A.M."/>
            <person name="Planet P."/>
        </authorList>
    </citation>
    <scope>NUCLEOTIDE SEQUENCE [LARGE SCALE GENOMIC DNA]</scope>
    <source>
        <strain evidence="3 6">HPA 21</strain>
    </source>
</reference>
<dbReference type="AlphaFoldDB" id="A0AAE6X469"/>
<evidence type="ECO:0000313" key="3">
    <source>
        <dbReference type="EMBL" id="QIM64550.1"/>
    </source>
</evidence>
<reference evidence="4 5" key="2">
    <citation type="submission" date="2018-11" db="EMBL/GenBank/DDBJ databases">
        <title>Genomic Encyclopedia of Type Strains, Phase IV (KMG-IV): sequencing the most valuable type-strain genomes for metagenomic binning, comparative biology and taxonomic classification.</title>
        <authorList>
            <person name="Goeker M."/>
        </authorList>
    </citation>
    <scope>NUCLEOTIDE SEQUENCE [LARGE SCALE GENOMIC DNA]</scope>
    <source>
        <strain evidence="4 5">DSM 25797</strain>
    </source>
</reference>
<dbReference type="RefSeq" id="WP_123957552.1">
    <property type="nucleotide sequence ID" value="NZ_CP015029.1"/>
</dbReference>
<evidence type="ECO:0000313" key="5">
    <source>
        <dbReference type="Proteomes" id="UP000276901"/>
    </source>
</evidence>
<name>A0AAE6X469_9PAST</name>
<evidence type="ECO:0000313" key="4">
    <source>
        <dbReference type="EMBL" id="RPE90969.1"/>
    </source>
</evidence>
<proteinExistence type="predicted"/>
<dbReference type="KEGG" id="fcl:A4G17_03370"/>
<evidence type="ECO:0000259" key="1">
    <source>
        <dbReference type="Pfam" id="PF20335"/>
    </source>
</evidence>
<organism evidence="3 6">
    <name type="scientific">Frederiksenia canicola</name>
    <dbReference type="NCBI Taxonomy" id="123824"/>
    <lineage>
        <taxon>Bacteria</taxon>
        <taxon>Pseudomonadati</taxon>
        <taxon>Pseudomonadota</taxon>
        <taxon>Gammaproteobacteria</taxon>
        <taxon>Pasteurellales</taxon>
        <taxon>Pasteurellaceae</taxon>
        <taxon>Frederiksenia</taxon>
    </lineage>
</organism>
<protein>
    <submittedName>
        <fullName evidence="3">Uncharacterized protein</fullName>
    </submittedName>
</protein>
<evidence type="ECO:0000313" key="6">
    <source>
        <dbReference type="Proteomes" id="UP000502287"/>
    </source>
</evidence>
<dbReference type="EMBL" id="RKQT01000006">
    <property type="protein sequence ID" value="RPE90969.1"/>
    <property type="molecule type" value="Genomic_DNA"/>
</dbReference>
<feature type="domain" description="DUF7821" evidence="2">
    <location>
        <begin position="6"/>
        <end position="183"/>
    </location>
</feature>
<accession>A0AAE6X469</accession>
<sequence>MTLIEKFKKMEDYILQHSQYQFFFSKSPFGMALRMQYYYYPADIPEATKDLSTHFLTQAGYSDFYTPFEELMNKANITPPSYVEMAEGGNWTFFLIKFHSFSPLNKALKKYYNTEYVTFIGIPCSNDEGQYEIELLYTSPTTGNLFKEMGTSQKLDPANELDQAYLQLLDEAVDFICEKLGIEDAEQINIDDALNEFTHLLNVSDKDEFQHRYQRIQSSPAECLLELVEQGYAEKDDKPNVTYLNYRFLLLPMLDPFDTDWHIDNEELSEYLSRIIGKQFTLPRKALDVDEIVNRLEKKSDYTLLNIETEQDAYCLFVCKQADKKRILKLARILGLEIVGF</sequence>
<dbReference type="InterPro" id="IPR046582">
    <property type="entry name" value="DUF6630"/>
</dbReference>